<evidence type="ECO:0000313" key="2">
    <source>
        <dbReference type="Proteomes" id="UP000464330"/>
    </source>
</evidence>
<dbReference type="RefSeq" id="WP_172422863.1">
    <property type="nucleotide sequence ID" value="NZ_CP019717.1"/>
</dbReference>
<gene>
    <name evidence="1" type="ORF">ERICV_00737</name>
</gene>
<evidence type="ECO:0000313" key="1">
    <source>
        <dbReference type="EMBL" id="QHZ49918.1"/>
    </source>
</evidence>
<dbReference type="AlphaFoldDB" id="A0A6C0QNP3"/>
<dbReference type="EMBL" id="CP019717">
    <property type="protein sequence ID" value="QHZ49918.1"/>
    <property type="molecule type" value="Genomic_DNA"/>
</dbReference>
<accession>A0A6C0QNP3</accession>
<proteinExistence type="predicted"/>
<reference evidence="1 2" key="1">
    <citation type="journal article" date="2020" name="Int. J. Med. Microbiol.">
        <title>Discovery of Paenibacillus larvae ERIC V: Phenotypic and genomic comparison to genotypes ERIC I-IV reveal different inventories of virulence factors which correlate with epidemiological prevalences of American Foulbrood.</title>
        <authorList>
            <person name="Beims H."/>
            <person name="Bunk B."/>
            <person name="Erler S."/>
            <person name="Mohr K.I."/>
            <person name="Sproer C."/>
            <person name="Pradella S."/>
            <person name="Gunther G."/>
            <person name="Rohde M."/>
            <person name="von der Ohe W."/>
            <person name="Steinert M."/>
        </authorList>
    </citation>
    <scope>NUCLEOTIDE SEQUENCE [LARGE SCALE GENOMIC DNA]</scope>
    <source>
        <strain evidence="1">Eric_V</strain>
    </source>
</reference>
<protein>
    <submittedName>
        <fullName evidence="1">Uncharacterized protein</fullName>
    </submittedName>
</protein>
<name>A0A6C0QNP3_9BACL</name>
<dbReference type="Proteomes" id="UP000464330">
    <property type="component" value="Chromosome"/>
</dbReference>
<organism evidence="1 2">
    <name type="scientific">Paenibacillus larvae subsp. larvae</name>
    <dbReference type="NCBI Taxonomy" id="147375"/>
    <lineage>
        <taxon>Bacteria</taxon>
        <taxon>Bacillati</taxon>
        <taxon>Bacillota</taxon>
        <taxon>Bacilli</taxon>
        <taxon>Bacillales</taxon>
        <taxon>Paenibacillaceae</taxon>
        <taxon>Paenibacillus</taxon>
    </lineage>
</organism>
<sequence length="201" mass="22961">MSTYNEALKETVETIQRKMERVSQILKDFQVPQIPPVNVAIPLEVFEQLKSFAARMEEFRCRISQILDTPSKAWAELANRLSNLSELKAFQEPIPEEIVPEYENLSSAVKRAGILIENVNVTVNINVVKEEKPRRIVTWVKAVSFIATVIGALATCYAIDQNEKAGIVQRQEHNEVIDRLDRFLDVTAPRFPKIKTGWEPK</sequence>